<name>R0LKS2_ANAPL</name>
<feature type="region of interest" description="Disordered" evidence="1">
    <location>
        <begin position="38"/>
        <end position="70"/>
    </location>
</feature>
<dbReference type="Proteomes" id="UP000296049">
    <property type="component" value="Unassembled WGS sequence"/>
</dbReference>
<feature type="compositionally biased region" description="Basic and acidic residues" evidence="1">
    <location>
        <begin position="38"/>
        <end position="56"/>
    </location>
</feature>
<sequence length="147" mass="16313">MNVSEALGFFTEKIIDECVENTSHQFWVGQDEEVPKKEVKVPRSLEEPRVPKEVVADTRASPGGGSCAEEKELKKHQGWFRVCKRKAEPQELPIGMFGSHSSPWHFACPGLLVATSTKKSAQSSGLRPPLRKVWVKRGSEQSTRGPG</sequence>
<accession>R0LKS2</accession>
<evidence type="ECO:0000313" key="2">
    <source>
        <dbReference type="EMBL" id="EOB06294.1"/>
    </source>
</evidence>
<feature type="region of interest" description="Disordered" evidence="1">
    <location>
        <begin position="117"/>
        <end position="147"/>
    </location>
</feature>
<protein>
    <submittedName>
        <fullName evidence="2">Uncharacterized protein</fullName>
    </submittedName>
</protein>
<proteinExistence type="predicted"/>
<organism evidence="2 3">
    <name type="scientific">Anas platyrhynchos</name>
    <name type="common">Mallard</name>
    <name type="synonym">Anas boschas</name>
    <dbReference type="NCBI Taxonomy" id="8839"/>
    <lineage>
        <taxon>Eukaryota</taxon>
        <taxon>Metazoa</taxon>
        <taxon>Chordata</taxon>
        <taxon>Craniata</taxon>
        <taxon>Vertebrata</taxon>
        <taxon>Euteleostomi</taxon>
        <taxon>Archelosauria</taxon>
        <taxon>Archosauria</taxon>
        <taxon>Dinosauria</taxon>
        <taxon>Saurischia</taxon>
        <taxon>Theropoda</taxon>
        <taxon>Coelurosauria</taxon>
        <taxon>Aves</taxon>
        <taxon>Neognathae</taxon>
        <taxon>Galloanserae</taxon>
        <taxon>Anseriformes</taxon>
        <taxon>Anatidae</taxon>
        <taxon>Anatinae</taxon>
        <taxon>Anas</taxon>
    </lineage>
</organism>
<gene>
    <name evidence="2" type="ORF">Anapl_03779</name>
</gene>
<evidence type="ECO:0000256" key="1">
    <source>
        <dbReference type="SAM" id="MobiDB-lite"/>
    </source>
</evidence>
<dbReference type="EMBL" id="KB742622">
    <property type="protein sequence ID" value="EOB06294.1"/>
    <property type="molecule type" value="Genomic_DNA"/>
</dbReference>
<reference evidence="3" key="1">
    <citation type="journal article" date="2013" name="Nat. Genet.">
        <title>The duck genome and transcriptome provide insight into an avian influenza virus reservoir species.</title>
        <authorList>
            <person name="Huang Y."/>
            <person name="Li Y."/>
            <person name="Burt D.W."/>
            <person name="Chen H."/>
            <person name="Zhang Y."/>
            <person name="Qian W."/>
            <person name="Kim H."/>
            <person name="Gan S."/>
            <person name="Zhao Y."/>
            <person name="Li J."/>
            <person name="Yi K."/>
            <person name="Feng H."/>
            <person name="Zhu P."/>
            <person name="Li B."/>
            <person name="Liu Q."/>
            <person name="Fairley S."/>
            <person name="Magor K.E."/>
            <person name="Du Z."/>
            <person name="Hu X."/>
            <person name="Goodman L."/>
            <person name="Tafer H."/>
            <person name="Vignal A."/>
            <person name="Lee T."/>
            <person name="Kim K.W."/>
            <person name="Sheng Z."/>
            <person name="An Y."/>
            <person name="Searle S."/>
            <person name="Herrero J."/>
            <person name="Groenen M.A."/>
            <person name="Crooijmans R.P."/>
            <person name="Faraut T."/>
            <person name="Cai Q."/>
            <person name="Webster R.G."/>
            <person name="Aldridge J.R."/>
            <person name="Warren W.C."/>
            <person name="Bartschat S."/>
            <person name="Kehr S."/>
            <person name="Marz M."/>
            <person name="Stadler P.F."/>
            <person name="Smith J."/>
            <person name="Kraus R.H."/>
            <person name="Zhao Y."/>
            <person name="Ren L."/>
            <person name="Fei J."/>
            <person name="Morisson M."/>
            <person name="Kaiser P."/>
            <person name="Griffin D.K."/>
            <person name="Rao M."/>
            <person name="Pitel F."/>
            <person name="Wang J."/>
            <person name="Li N."/>
        </authorList>
    </citation>
    <scope>NUCLEOTIDE SEQUENCE [LARGE SCALE GENOMIC DNA]</scope>
</reference>
<evidence type="ECO:0000313" key="3">
    <source>
        <dbReference type="Proteomes" id="UP000296049"/>
    </source>
</evidence>
<keyword evidence="3" id="KW-1185">Reference proteome</keyword>
<dbReference type="AlphaFoldDB" id="R0LKS2"/>